<feature type="region of interest" description="Disordered" evidence="5">
    <location>
        <begin position="1"/>
        <end position="21"/>
    </location>
</feature>
<feature type="compositionally biased region" description="Low complexity" evidence="5">
    <location>
        <begin position="314"/>
        <end position="333"/>
    </location>
</feature>
<evidence type="ECO:0000256" key="5">
    <source>
        <dbReference type="SAM" id="MobiDB-lite"/>
    </source>
</evidence>
<evidence type="ECO:0000256" key="4">
    <source>
        <dbReference type="HAMAP-Rule" id="MF_01696"/>
    </source>
</evidence>
<dbReference type="SUPFAM" id="SSF102588">
    <property type="entry name" value="LmbE-like"/>
    <property type="match status" value="1"/>
</dbReference>
<dbReference type="InterPro" id="IPR003737">
    <property type="entry name" value="GlcNAc_PI_deacetylase-related"/>
</dbReference>
<dbReference type="NCBIfam" id="TIGR03445">
    <property type="entry name" value="mycothiol_MshB"/>
    <property type="match status" value="1"/>
</dbReference>
<proteinExistence type="inferred from homology"/>
<keyword evidence="1 4" id="KW-0479">Metal-binding</keyword>
<feature type="binding site" evidence="4">
    <location>
        <position position="171"/>
    </location>
    <ligand>
        <name>Zn(2+)</name>
        <dbReference type="ChEBI" id="CHEBI:29105"/>
    </ligand>
</feature>
<accession>A0A1C6RPZ8</accession>
<feature type="binding site" evidence="4">
    <location>
        <position position="39"/>
    </location>
    <ligand>
        <name>Zn(2+)</name>
        <dbReference type="ChEBI" id="CHEBI:29105"/>
    </ligand>
</feature>
<dbReference type="PANTHER" id="PTHR12993">
    <property type="entry name" value="N-ACETYLGLUCOSAMINYL-PHOSPHATIDYLINOSITOL DE-N-ACETYLASE-RELATED"/>
    <property type="match status" value="1"/>
</dbReference>
<dbReference type="Gene3D" id="3.40.50.10320">
    <property type="entry name" value="LmbE-like"/>
    <property type="match status" value="1"/>
</dbReference>
<evidence type="ECO:0000256" key="2">
    <source>
        <dbReference type="ARBA" id="ARBA00022801"/>
    </source>
</evidence>
<evidence type="ECO:0000256" key="3">
    <source>
        <dbReference type="ARBA" id="ARBA00022833"/>
    </source>
</evidence>
<keyword evidence="2 4" id="KW-0378">Hydrolase</keyword>
<evidence type="ECO:0000256" key="1">
    <source>
        <dbReference type="ARBA" id="ARBA00022723"/>
    </source>
</evidence>
<name>A0A1C6RPZ8_9ACTN</name>
<feature type="region of interest" description="Disordered" evidence="5">
    <location>
        <begin position="314"/>
        <end position="362"/>
    </location>
</feature>
<dbReference type="HAMAP" id="MF_01696">
    <property type="entry name" value="MshB"/>
    <property type="match status" value="1"/>
</dbReference>
<keyword evidence="7" id="KW-1185">Reference proteome</keyword>
<protein>
    <recommendedName>
        <fullName evidence="4">1D-myo-inositol 2-acetamido-2-deoxy-alpha-D-glucopyranoside deacetylase</fullName>
        <shortName evidence="4">GlcNAc-Ins deacetylase</shortName>
        <ecNumber evidence="4">3.5.1.103</ecNumber>
    </recommendedName>
    <alternativeName>
        <fullName evidence="4">N-acetyl-1-D-myo-inositol-2-amino-2-deoxy-alpha-D-glucopyranoside deacetylase</fullName>
    </alternativeName>
</protein>
<dbReference type="EC" id="3.5.1.103" evidence="4"/>
<dbReference type="AlphaFoldDB" id="A0A1C6RPZ8"/>
<dbReference type="InterPro" id="IPR024078">
    <property type="entry name" value="LmbE-like_dom_sf"/>
</dbReference>
<comment type="similarity">
    <text evidence="4">Belongs to the MshB deacetylase family.</text>
</comment>
<comment type="cofactor">
    <cofactor evidence="4">
        <name>Zn(2+)</name>
        <dbReference type="ChEBI" id="CHEBI:29105"/>
    </cofactor>
    <text evidence="4">Binds 1 zinc ion per subunit.</text>
</comment>
<dbReference type="GO" id="GO:0008270">
    <property type="term" value="F:zinc ion binding"/>
    <property type="evidence" value="ECO:0007669"/>
    <property type="project" value="UniProtKB-UniRule"/>
</dbReference>
<dbReference type="GO" id="GO:0010125">
    <property type="term" value="P:mycothiol biosynthetic process"/>
    <property type="evidence" value="ECO:0007669"/>
    <property type="project" value="UniProtKB-UniRule"/>
</dbReference>
<organism evidence="6 7">
    <name type="scientific">Micromonospora nigra</name>
    <dbReference type="NCBI Taxonomy" id="145857"/>
    <lineage>
        <taxon>Bacteria</taxon>
        <taxon>Bacillati</taxon>
        <taxon>Actinomycetota</taxon>
        <taxon>Actinomycetes</taxon>
        <taxon>Micromonosporales</taxon>
        <taxon>Micromonosporaceae</taxon>
        <taxon>Micromonospora</taxon>
    </lineage>
</organism>
<evidence type="ECO:0000313" key="7">
    <source>
        <dbReference type="Proteomes" id="UP000199699"/>
    </source>
</evidence>
<feature type="compositionally biased region" description="Gly residues" evidence="5">
    <location>
        <begin position="1"/>
        <end position="12"/>
    </location>
</feature>
<comment type="catalytic activity">
    <reaction evidence="4">
        <text>1D-myo-inositol 2-acetamido-2-deoxy-alpha-D-glucopyranoside + H2O = 1D-myo-inositol 2-amino-2-deoxy-alpha-D-glucopyranoside + acetate</text>
        <dbReference type="Rhea" id="RHEA:26180"/>
        <dbReference type="ChEBI" id="CHEBI:15377"/>
        <dbReference type="ChEBI" id="CHEBI:30089"/>
        <dbReference type="ChEBI" id="CHEBI:52442"/>
        <dbReference type="ChEBI" id="CHEBI:58886"/>
        <dbReference type="EC" id="3.5.1.103"/>
    </reaction>
</comment>
<dbReference type="OrthoDB" id="158614at2"/>
<evidence type="ECO:0000313" key="6">
    <source>
        <dbReference type="EMBL" id="SCL19283.1"/>
    </source>
</evidence>
<dbReference type="InterPro" id="IPR017810">
    <property type="entry name" value="Mycothiol_biosynthesis_MshB"/>
</dbReference>
<dbReference type="STRING" id="145857.GA0070616_1707"/>
<reference evidence="6 7" key="1">
    <citation type="submission" date="2016-06" db="EMBL/GenBank/DDBJ databases">
        <authorList>
            <person name="Kjaerup R.B."/>
            <person name="Dalgaard T.S."/>
            <person name="Juul-Madsen H.R."/>
        </authorList>
    </citation>
    <scope>NUCLEOTIDE SEQUENCE [LARGE SCALE GENOMIC DNA]</scope>
    <source>
        <strain evidence="6 7">DSM 43818</strain>
    </source>
</reference>
<gene>
    <name evidence="4" type="primary">mshB</name>
    <name evidence="6" type="ORF">GA0070616_1707</name>
</gene>
<feature type="binding site" evidence="4">
    <location>
        <position position="36"/>
    </location>
    <ligand>
        <name>Zn(2+)</name>
        <dbReference type="ChEBI" id="CHEBI:29105"/>
    </ligand>
</feature>
<sequence>MADLGGRVGAGAGEPPDRVTGVTTLPARRLLLVHAHPDDESIGTGSTMAHYAATGTHVTLVTCTLGEEGEVHVPALAQLAAAEADQLGGYRITELAAACAALGVTDHRFLGGAGRYRDSGMMGLSTNEHPRAFWQADLDEAAGHLAEVMREVRPQVMITYDDNGFYGHPDHIQAHRVAMRAAELAAGQGFAPAKIYWTAMPLSVLEAGMSHFAESSDNPFAGIDDLTELPFGTPDEQIAARIDATDQHAAKEAAMRAHATQIPDTSWLYSIAGNFGAEFMGVEYFTLAVGEKGPGDGPYGWESDLFAGLDVAAGAEPSAGGAGPSVEGAEPSAGGAGGPAAGGSEPTTGGAGAPPVPAAGLR</sequence>
<comment type="function">
    <text evidence="4">Catalyzes the deacetylation of 1D-myo-inositol 2-acetamido-2-deoxy-alpha-D-glucopyranoside (GlcNAc-Ins) in the mycothiol biosynthesis pathway.</text>
</comment>
<dbReference type="Proteomes" id="UP000199699">
    <property type="component" value="Unassembled WGS sequence"/>
</dbReference>
<dbReference type="Pfam" id="PF02585">
    <property type="entry name" value="PIG-L"/>
    <property type="match status" value="1"/>
</dbReference>
<keyword evidence="3 4" id="KW-0862">Zinc</keyword>
<dbReference type="GO" id="GO:0035595">
    <property type="term" value="F:N-acetylglucosaminylinositol deacetylase activity"/>
    <property type="evidence" value="ECO:0007669"/>
    <property type="project" value="UniProtKB-EC"/>
</dbReference>
<dbReference type="EMBL" id="FMHT01000003">
    <property type="protein sequence ID" value="SCL19283.1"/>
    <property type="molecule type" value="Genomic_DNA"/>
</dbReference>
<dbReference type="PANTHER" id="PTHR12993:SF26">
    <property type="entry name" value="1D-MYO-INOSITOL 2-ACETAMIDO-2-DEOXY-ALPHA-D-GLUCOPYRANOSIDE DEACETYLASE"/>
    <property type="match status" value="1"/>
</dbReference>